<feature type="transmembrane region" description="Helical" evidence="9">
    <location>
        <begin position="442"/>
        <end position="461"/>
    </location>
</feature>
<feature type="domain" description="Major facilitator superfamily (MFS) profile" evidence="10">
    <location>
        <begin position="82"/>
        <end position="574"/>
    </location>
</feature>
<dbReference type="Gene3D" id="1.20.1250.20">
    <property type="entry name" value="MFS general substrate transporter like domains"/>
    <property type="match status" value="1"/>
</dbReference>
<dbReference type="OrthoDB" id="10021397at2759"/>
<dbReference type="InterPro" id="IPR020846">
    <property type="entry name" value="MFS_dom"/>
</dbReference>
<feature type="transmembrane region" description="Helical" evidence="9">
    <location>
        <begin position="146"/>
        <end position="166"/>
    </location>
</feature>
<keyword evidence="3" id="KW-0813">Transport</keyword>
<feature type="transmembrane region" description="Helical" evidence="9">
    <location>
        <begin position="412"/>
        <end position="430"/>
    </location>
</feature>
<dbReference type="PROSITE" id="PS50850">
    <property type="entry name" value="MFS"/>
    <property type="match status" value="1"/>
</dbReference>
<evidence type="ECO:0000256" key="7">
    <source>
        <dbReference type="ARBA" id="ARBA00023180"/>
    </source>
</evidence>
<dbReference type="GeneID" id="8501864"/>
<dbReference type="PANTHER" id="PTHR23501:SF187">
    <property type="entry name" value="MAJOR FACILITATOR SUPERFAMILY (MFS) PROFILE DOMAIN-CONTAINING PROTEIN"/>
    <property type="match status" value="1"/>
</dbReference>
<accession>A0A179V012</accession>
<sequence>MAWHDPNTDPTARTCYSNQSTRELPKTMQESLTRGAEDDDAPSSNTMNLSSEATTPEILEAPETLDTMHVPPVKRDWRFWALLGSISLAGLLTALEGTITSTALPSIIADLGGGHLYIWVVNGYMFAMTAMQPLYGQLANVFGRRWPMLIATAMFVLGSGICGGANNIGTIIVGRIIQGIGASGTTVLTETIICDVVPLRERGKFLAIVMGFIFLGTALGPFFAGLIVQYSTWRWTFYLALPVGGAALVSLFFFLNVQYKKETNLATRIATIDWMGNVIFIAAITSVLLGLSWAGGLYPWSSYHVLVPLLVGMAGLAGFLAFEGSHLAPNPTVPLHLFSNRTSVGVLVMTFFHGIITVWQLYFMPVYFQGVLGSSPSLSGLQILATVLSILPAAGIGGGLMTKLGIYKPIHYVSWAITLIGLGLFTLLDMNSSTGHWVGFQVVYSMGVGMLVPTLLPALLAPLSESDTALATATWSFVRSFGMVWGTAIPAAIFNTRSDELAPKLIQDATLRAEFSAGQAYEHATAAFLGTLPPASRVAVTQVFSRSLRLTWLVSLAFAAVGFLAVNLVKEVPMRSELETNYGIEEKPKTKAPKA</sequence>
<feature type="compositionally biased region" description="Polar residues" evidence="8">
    <location>
        <begin position="42"/>
        <end position="54"/>
    </location>
</feature>
<dbReference type="RefSeq" id="XP_002621494.2">
    <property type="nucleotide sequence ID" value="XM_002621448.2"/>
</dbReference>
<dbReference type="GO" id="GO:0005886">
    <property type="term" value="C:plasma membrane"/>
    <property type="evidence" value="ECO:0007669"/>
    <property type="project" value="TreeGrafter"/>
</dbReference>
<feature type="transmembrane region" description="Helical" evidence="9">
    <location>
        <begin position="205"/>
        <end position="229"/>
    </location>
</feature>
<feature type="transmembrane region" description="Helical" evidence="9">
    <location>
        <begin position="473"/>
        <end position="494"/>
    </location>
</feature>
<feature type="transmembrane region" description="Helical" evidence="9">
    <location>
        <begin position="278"/>
        <end position="297"/>
    </location>
</feature>
<evidence type="ECO:0000256" key="6">
    <source>
        <dbReference type="ARBA" id="ARBA00023136"/>
    </source>
</evidence>
<protein>
    <submittedName>
        <fullName evidence="11">Methylenomycin A resistance protein</fullName>
    </submittedName>
</protein>
<evidence type="ECO:0000256" key="1">
    <source>
        <dbReference type="ARBA" id="ARBA00004141"/>
    </source>
</evidence>
<dbReference type="CDD" id="cd17502">
    <property type="entry name" value="MFS_Azr1_MDR_like"/>
    <property type="match status" value="1"/>
</dbReference>
<evidence type="ECO:0000256" key="4">
    <source>
        <dbReference type="ARBA" id="ARBA00022692"/>
    </source>
</evidence>
<feature type="region of interest" description="Disordered" evidence="8">
    <location>
        <begin position="1"/>
        <end position="57"/>
    </location>
</feature>
<evidence type="ECO:0000313" key="12">
    <source>
        <dbReference type="Proteomes" id="UP000002038"/>
    </source>
</evidence>
<keyword evidence="4 9" id="KW-0812">Transmembrane</keyword>
<dbReference type="PANTHER" id="PTHR23501">
    <property type="entry name" value="MAJOR FACILITATOR SUPERFAMILY"/>
    <property type="match status" value="1"/>
</dbReference>
<keyword evidence="6 9" id="KW-0472">Membrane</keyword>
<dbReference type="Proteomes" id="UP000002038">
    <property type="component" value="Unassembled WGS sequence"/>
</dbReference>
<comment type="similarity">
    <text evidence="2">Belongs to the major facilitator superfamily.</text>
</comment>
<name>A0A179V012_BLAGS</name>
<proteinExistence type="inferred from homology"/>
<evidence type="ECO:0000256" key="5">
    <source>
        <dbReference type="ARBA" id="ARBA00022989"/>
    </source>
</evidence>
<evidence type="ECO:0000313" key="11">
    <source>
        <dbReference type="EMBL" id="OAT12819.1"/>
    </source>
</evidence>
<keyword evidence="7" id="KW-0325">Glycoprotein</keyword>
<evidence type="ECO:0000259" key="10">
    <source>
        <dbReference type="PROSITE" id="PS50850"/>
    </source>
</evidence>
<organism evidence="11 12">
    <name type="scientific">Blastomyces gilchristii (strain SLH14081)</name>
    <name type="common">Blastomyces dermatitidis</name>
    <dbReference type="NCBI Taxonomy" id="559298"/>
    <lineage>
        <taxon>Eukaryota</taxon>
        <taxon>Fungi</taxon>
        <taxon>Dikarya</taxon>
        <taxon>Ascomycota</taxon>
        <taxon>Pezizomycotina</taxon>
        <taxon>Eurotiomycetes</taxon>
        <taxon>Eurotiomycetidae</taxon>
        <taxon>Onygenales</taxon>
        <taxon>Ajellomycetaceae</taxon>
        <taxon>Blastomyces</taxon>
    </lineage>
</organism>
<dbReference type="KEGG" id="bgh:BDBG_08117"/>
<evidence type="ECO:0000256" key="9">
    <source>
        <dbReference type="SAM" id="Phobius"/>
    </source>
</evidence>
<dbReference type="InterPro" id="IPR036259">
    <property type="entry name" value="MFS_trans_sf"/>
</dbReference>
<feature type="transmembrane region" description="Helical" evidence="9">
    <location>
        <begin position="343"/>
        <end position="362"/>
    </location>
</feature>
<dbReference type="InterPro" id="IPR011701">
    <property type="entry name" value="MFS"/>
</dbReference>
<evidence type="ECO:0000256" key="2">
    <source>
        <dbReference type="ARBA" id="ARBA00008335"/>
    </source>
</evidence>
<feature type="transmembrane region" description="Helical" evidence="9">
    <location>
        <begin position="235"/>
        <end position="257"/>
    </location>
</feature>
<keyword evidence="12" id="KW-1185">Reference proteome</keyword>
<feature type="transmembrane region" description="Helical" evidence="9">
    <location>
        <begin position="303"/>
        <end position="322"/>
    </location>
</feature>
<dbReference type="SUPFAM" id="SSF103473">
    <property type="entry name" value="MFS general substrate transporter"/>
    <property type="match status" value="1"/>
</dbReference>
<evidence type="ECO:0000256" key="8">
    <source>
        <dbReference type="SAM" id="MobiDB-lite"/>
    </source>
</evidence>
<feature type="compositionally biased region" description="Polar residues" evidence="8">
    <location>
        <begin position="8"/>
        <end position="32"/>
    </location>
</feature>
<dbReference type="VEuPathDB" id="FungiDB:BDBG_08117"/>
<reference evidence="12" key="1">
    <citation type="journal article" date="2015" name="PLoS Genet.">
        <title>The dynamic genome and transcriptome of the human fungal pathogen Blastomyces and close relative Emmonsia.</title>
        <authorList>
            <person name="Munoz J.F."/>
            <person name="Gauthier G.M."/>
            <person name="Desjardins C.A."/>
            <person name="Gallo J.E."/>
            <person name="Holder J."/>
            <person name="Sullivan T.D."/>
            <person name="Marty A.J."/>
            <person name="Carmen J.C."/>
            <person name="Chen Z."/>
            <person name="Ding L."/>
            <person name="Gujja S."/>
            <person name="Magrini V."/>
            <person name="Misas E."/>
            <person name="Mitreva M."/>
            <person name="Priest M."/>
            <person name="Saif S."/>
            <person name="Whiston E.A."/>
            <person name="Young S."/>
            <person name="Zeng Q."/>
            <person name="Goldman W.E."/>
            <person name="Mardis E.R."/>
            <person name="Taylor J.W."/>
            <person name="McEwen J.G."/>
            <person name="Clay O.K."/>
            <person name="Klein B.S."/>
            <person name="Cuomo C.A."/>
        </authorList>
    </citation>
    <scope>NUCLEOTIDE SEQUENCE [LARGE SCALE GENOMIC DNA]</scope>
    <source>
        <strain evidence="12">SLH14081</strain>
    </source>
</reference>
<dbReference type="GO" id="GO:0022857">
    <property type="term" value="F:transmembrane transporter activity"/>
    <property type="evidence" value="ECO:0007669"/>
    <property type="project" value="InterPro"/>
</dbReference>
<dbReference type="AlphaFoldDB" id="A0A179V012"/>
<gene>
    <name evidence="11" type="ORF">BDBG_08117</name>
</gene>
<feature type="transmembrane region" description="Helical" evidence="9">
    <location>
        <begin position="77"/>
        <end position="95"/>
    </location>
</feature>
<evidence type="ECO:0000256" key="3">
    <source>
        <dbReference type="ARBA" id="ARBA00022448"/>
    </source>
</evidence>
<dbReference type="Pfam" id="PF07690">
    <property type="entry name" value="MFS_1"/>
    <property type="match status" value="1"/>
</dbReference>
<comment type="subcellular location">
    <subcellularLocation>
        <location evidence="1">Membrane</location>
        <topology evidence="1">Multi-pass membrane protein</topology>
    </subcellularLocation>
</comment>
<dbReference type="EMBL" id="GG657469">
    <property type="protein sequence ID" value="OAT12819.1"/>
    <property type="molecule type" value="Genomic_DNA"/>
</dbReference>
<keyword evidence="5 9" id="KW-1133">Transmembrane helix</keyword>
<feature type="transmembrane region" description="Helical" evidence="9">
    <location>
        <begin position="550"/>
        <end position="569"/>
    </location>
</feature>
<feature type="transmembrane region" description="Helical" evidence="9">
    <location>
        <begin position="115"/>
        <end position="134"/>
    </location>
</feature>
<feature type="transmembrane region" description="Helical" evidence="9">
    <location>
        <begin position="382"/>
        <end position="400"/>
    </location>
</feature>